<dbReference type="AlphaFoldDB" id="A0A9X3C9X0"/>
<dbReference type="EMBL" id="JAOZEV010000019">
    <property type="protein sequence ID" value="MCV9934277.1"/>
    <property type="molecule type" value="Genomic_DNA"/>
</dbReference>
<name>A0A9X3C9X0_9FLAO</name>
<keyword evidence="3" id="KW-1185">Reference proteome</keyword>
<protein>
    <recommendedName>
        <fullName evidence="4">PsbP C-terminal domain-containing protein</fullName>
    </recommendedName>
</protein>
<keyword evidence="1" id="KW-0732">Signal</keyword>
<dbReference type="Gene3D" id="3.40.1000.10">
    <property type="entry name" value="Mog1/PsbP, alpha/beta/alpha sandwich"/>
    <property type="match status" value="1"/>
</dbReference>
<dbReference type="Proteomes" id="UP001151133">
    <property type="component" value="Unassembled WGS sequence"/>
</dbReference>
<dbReference type="RefSeq" id="WP_264288460.1">
    <property type="nucleotide sequence ID" value="NZ_JAOZEV010000019.1"/>
</dbReference>
<feature type="signal peptide" evidence="1">
    <location>
        <begin position="1"/>
        <end position="18"/>
    </location>
</feature>
<feature type="chain" id="PRO_5040939803" description="PsbP C-terminal domain-containing protein" evidence="1">
    <location>
        <begin position="19"/>
        <end position="163"/>
    </location>
</feature>
<evidence type="ECO:0000256" key="1">
    <source>
        <dbReference type="SAM" id="SignalP"/>
    </source>
</evidence>
<proteinExistence type="predicted"/>
<sequence>MKNFILFLLIVISSKASSQTTYTSDFYSYRVNLPSGFIFSQKSGFDVYATGPYLSSIGVMVKSLPTSPTASEFNSDCTNEILLSQFAKGLRNPQISSRGIGTANGRDYAYFVLISGSNDKLKMKNTLFFNGNYMYWILTSSGVEHEEVFRKDFKSVVDSFNLF</sequence>
<evidence type="ECO:0000313" key="3">
    <source>
        <dbReference type="Proteomes" id="UP001151133"/>
    </source>
</evidence>
<accession>A0A9X3C9X0</accession>
<reference evidence="2" key="1">
    <citation type="submission" date="2022-10" db="EMBL/GenBank/DDBJ databases">
        <title>Two novel species of Flavobacterium.</title>
        <authorList>
            <person name="Liu Q."/>
            <person name="Xin Y.-H."/>
        </authorList>
    </citation>
    <scope>NUCLEOTIDE SEQUENCE</scope>
    <source>
        <strain evidence="2">LS1R47</strain>
    </source>
</reference>
<gene>
    <name evidence="2" type="ORF">OIU80_18520</name>
</gene>
<comment type="caution">
    <text evidence="2">The sequence shown here is derived from an EMBL/GenBank/DDBJ whole genome shotgun (WGS) entry which is preliminary data.</text>
</comment>
<evidence type="ECO:0008006" key="4">
    <source>
        <dbReference type="Google" id="ProtNLM"/>
    </source>
</evidence>
<organism evidence="2 3">
    <name type="scientific">Flavobacterium frigoritolerans</name>
    <dbReference type="NCBI Taxonomy" id="2987686"/>
    <lineage>
        <taxon>Bacteria</taxon>
        <taxon>Pseudomonadati</taxon>
        <taxon>Bacteroidota</taxon>
        <taxon>Flavobacteriia</taxon>
        <taxon>Flavobacteriales</taxon>
        <taxon>Flavobacteriaceae</taxon>
        <taxon>Flavobacterium</taxon>
    </lineage>
</organism>
<evidence type="ECO:0000313" key="2">
    <source>
        <dbReference type="EMBL" id="MCV9934277.1"/>
    </source>
</evidence>